<feature type="region of interest" description="Disordered" evidence="1">
    <location>
        <begin position="118"/>
        <end position="151"/>
    </location>
</feature>
<reference evidence="3" key="2">
    <citation type="submission" date="2025-08" db="UniProtKB">
        <authorList>
            <consortium name="RefSeq"/>
        </authorList>
    </citation>
    <scope>IDENTIFICATION</scope>
</reference>
<evidence type="ECO:0000313" key="2">
    <source>
        <dbReference type="Proteomes" id="UP000818029"/>
    </source>
</evidence>
<organism evidence="2 3">
    <name type="scientific">Gossypium hirsutum</name>
    <name type="common">Upland cotton</name>
    <name type="synonym">Gossypium mexicanum</name>
    <dbReference type="NCBI Taxonomy" id="3635"/>
    <lineage>
        <taxon>Eukaryota</taxon>
        <taxon>Viridiplantae</taxon>
        <taxon>Streptophyta</taxon>
        <taxon>Embryophyta</taxon>
        <taxon>Tracheophyta</taxon>
        <taxon>Spermatophyta</taxon>
        <taxon>Magnoliopsida</taxon>
        <taxon>eudicotyledons</taxon>
        <taxon>Gunneridae</taxon>
        <taxon>Pentapetalae</taxon>
        <taxon>rosids</taxon>
        <taxon>malvids</taxon>
        <taxon>Malvales</taxon>
        <taxon>Malvaceae</taxon>
        <taxon>Malvoideae</taxon>
        <taxon>Gossypium</taxon>
    </lineage>
</organism>
<reference evidence="2" key="1">
    <citation type="journal article" date="2020" name="Nat. Genet.">
        <title>Genomic diversifications of five Gossypium allopolyploid species and their impact on cotton improvement.</title>
        <authorList>
            <person name="Chen Z.J."/>
            <person name="Sreedasyam A."/>
            <person name="Ando A."/>
            <person name="Song Q."/>
            <person name="De Santiago L.M."/>
            <person name="Hulse-Kemp A.M."/>
            <person name="Ding M."/>
            <person name="Ye W."/>
            <person name="Kirkbride R.C."/>
            <person name="Jenkins J."/>
            <person name="Plott C."/>
            <person name="Lovell J."/>
            <person name="Lin Y.M."/>
            <person name="Vaughn R."/>
            <person name="Liu B."/>
            <person name="Simpson S."/>
            <person name="Scheffler B.E."/>
            <person name="Wen L."/>
            <person name="Saski C.A."/>
            <person name="Grover C.E."/>
            <person name="Hu G."/>
            <person name="Conover J.L."/>
            <person name="Carlson J.W."/>
            <person name="Shu S."/>
            <person name="Boston L.B."/>
            <person name="Williams M."/>
            <person name="Peterson D.G."/>
            <person name="McGee K."/>
            <person name="Jones D.C."/>
            <person name="Wendel J.F."/>
            <person name="Stelly D.M."/>
            <person name="Grimwood J."/>
            <person name="Schmutz J."/>
        </authorList>
    </citation>
    <scope>NUCLEOTIDE SEQUENCE [LARGE SCALE GENOMIC DNA]</scope>
    <source>
        <strain evidence="2">cv. TM-1</strain>
    </source>
</reference>
<dbReference type="Proteomes" id="UP000818029">
    <property type="component" value="Chromosome A04"/>
</dbReference>
<proteinExistence type="predicted"/>
<feature type="compositionally biased region" description="Acidic residues" evidence="1">
    <location>
        <begin position="126"/>
        <end position="149"/>
    </location>
</feature>
<evidence type="ECO:0000256" key="1">
    <source>
        <dbReference type="SAM" id="MobiDB-lite"/>
    </source>
</evidence>
<accession>A0ABM3BJV1</accession>
<dbReference type="GeneID" id="121228166"/>
<evidence type="ECO:0000313" key="3">
    <source>
        <dbReference type="RefSeq" id="XP_040967333.1"/>
    </source>
</evidence>
<keyword evidence="2" id="KW-1185">Reference proteome</keyword>
<sequence>MEFLDDKYMETMVALYCLTRRVNIEPIQLFVELADMESVEDITPLSQQYGVEDLCTEVPKGFTDRRLYVCGFDIDINVGCANQYGGGATSTWVENPHHVRLQIHSVVIETDALCEDRSDNNSLFDNEGEDFSDPDIDEDPDDIDDEGADDGNVYAFSVGNPSCVIVIRNDSGHTS</sequence>
<name>A0ABM3BJV1_GOSHI</name>
<gene>
    <name evidence="3" type="primary">LOC121228166</name>
</gene>
<dbReference type="RefSeq" id="XP_040967333.1">
    <property type="nucleotide sequence ID" value="XM_041111399.1"/>
</dbReference>
<protein>
    <submittedName>
        <fullName evidence="3">Uncharacterized protein</fullName>
    </submittedName>
</protein>